<evidence type="ECO:0000313" key="1">
    <source>
        <dbReference type="EMBL" id="KAF5691268.1"/>
    </source>
</evidence>
<accession>A0A8H5XCS6</accession>
<keyword evidence="2" id="KW-1185">Reference proteome</keyword>
<organism evidence="1 2">
    <name type="scientific">Fusarium denticulatum</name>
    <dbReference type="NCBI Taxonomy" id="48507"/>
    <lineage>
        <taxon>Eukaryota</taxon>
        <taxon>Fungi</taxon>
        <taxon>Dikarya</taxon>
        <taxon>Ascomycota</taxon>
        <taxon>Pezizomycotina</taxon>
        <taxon>Sordariomycetes</taxon>
        <taxon>Hypocreomycetidae</taxon>
        <taxon>Hypocreales</taxon>
        <taxon>Nectriaceae</taxon>
        <taxon>Fusarium</taxon>
        <taxon>Fusarium fujikuroi species complex</taxon>
    </lineage>
</organism>
<dbReference type="AlphaFoldDB" id="A0A8H5XCS6"/>
<dbReference type="InterPro" id="IPR029070">
    <property type="entry name" value="Chitinase_insertion_sf"/>
</dbReference>
<dbReference type="Proteomes" id="UP000562682">
    <property type="component" value="Unassembled WGS sequence"/>
</dbReference>
<dbReference type="Gene3D" id="3.10.50.10">
    <property type="match status" value="1"/>
</dbReference>
<protein>
    <submittedName>
        <fullName evidence="1">Glycoside hydrolase family 18</fullName>
    </submittedName>
</protein>
<reference evidence="1 2" key="1">
    <citation type="submission" date="2020-05" db="EMBL/GenBank/DDBJ databases">
        <title>Identification and distribution of gene clusters putatively required for synthesis of sphingolipid metabolism inhibitors in phylogenetically diverse species of the filamentous fungus Fusarium.</title>
        <authorList>
            <person name="Kim H.-S."/>
            <person name="Busman M."/>
            <person name="Brown D.W."/>
            <person name="Divon H."/>
            <person name="Uhlig S."/>
            <person name="Proctor R.H."/>
        </authorList>
    </citation>
    <scope>NUCLEOTIDE SEQUENCE [LARGE SCALE GENOMIC DNA]</scope>
    <source>
        <strain evidence="1 2">NRRL 25311</strain>
    </source>
</reference>
<proteinExistence type="predicted"/>
<sequence>MAATATGRGNTATEKKSVAPRSEFQAAMLRTAACGKGSLGRKVKCPLNEHWLLPVCQYTFAVKTWHQDDVKLYKEFTGIKKKGLESWIAIGGWSFSDFGPTRTTFSDLSPNGGAPNRGGRKEDTDYYVPLLKDMSAAFGSKYEIDQPVENMEIMAYDLHGPWDEDVKQIGRVTLGYTNIPEIANWSLPLYDAGVDLVKINMGLDYYARRYTVADLNCNGVGGK</sequence>
<dbReference type="InterPro" id="IPR017853">
    <property type="entry name" value="GH"/>
</dbReference>
<dbReference type="GO" id="GO:0016787">
    <property type="term" value="F:hydrolase activity"/>
    <property type="evidence" value="ECO:0007669"/>
    <property type="project" value="UniProtKB-KW"/>
</dbReference>
<name>A0A8H5XCS6_9HYPO</name>
<evidence type="ECO:0000313" key="2">
    <source>
        <dbReference type="Proteomes" id="UP000562682"/>
    </source>
</evidence>
<dbReference type="EMBL" id="JAAOAK010000080">
    <property type="protein sequence ID" value="KAF5691268.1"/>
    <property type="molecule type" value="Genomic_DNA"/>
</dbReference>
<keyword evidence="1" id="KW-0378">Hydrolase</keyword>
<dbReference type="Gene3D" id="3.20.20.80">
    <property type="entry name" value="Glycosidases"/>
    <property type="match status" value="2"/>
</dbReference>
<dbReference type="SUPFAM" id="SSF51445">
    <property type="entry name" value="(Trans)glycosidases"/>
    <property type="match status" value="1"/>
</dbReference>
<comment type="caution">
    <text evidence="1">The sequence shown here is derived from an EMBL/GenBank/DDBJ whole genome shotgun (WGS) entry which is preliminary data.</text>
</comment>
<gene>
    <name evidence="1" type="ORF">FDENT_3502</name>
</gene>